<organism evidence="3 4">
    <name type="scientific">Rhizomicrobium electricum</name>
    <dbReference type="NCBI Taxonomy" id="480070"/>
    <lineage>
        <taxon>Bacteria</taxon>
        <taxon>Pseudomonadati</taxon>
        <taxon>Pseudomonadota</taxon>
        <taxon>Alphaproteobacteria</taxon>
        <taxon>Micropepsales</taxon>
        <taxon>Micropepsaceae</taxon>
        <taxon>Rhizomicrobium</taxon>
    </lineage>
</organism>
<sequence length="597" mass="63817">MAPVFAAVREEYAALWSNMALQPSWVRAFQRDAQRIVRYRDRYEKVSAATGVPWFVIGLIHSMESGLDFDTHLHNGDPLSDRTVHVPRGRPQSGKPPFTWEESAIDALGHDGLTGISNWCVEQIAYMLEAYNGWGYHYKRIPTPYLWSGTNNYERGKYVRDGQFDPNAVSEQTGAMAILSVMRDLEAEIQLTFFNGADAAHEPTTVVLPPAGAVPQKPRSTIPPDALTVVSGAGAVAVAVSHSSSPTAAPEPTAPTSTPPATTPPAAPPATAPATPAPSVPTPSAPSAPAAPAPSTAAPSAPAPATSAPPATATKPAPTPVKTAPPAAVTVQPTHPSLIDTYYPVIFGGLIVLFLIGVVLSWRARSGRARSAQTFGKAVPELLTRAASGRDISSAPLVRSLRARLLTLAWVALTIAVNAIALAKLVQFFRLAPADWYPPFSSFGNLYDTLSAQAFAVLVNAAHSTLGFDISPWPWLMPFLVIYLSTASAFMVANAGLMQRRTTGESLWGAVVHAGWLLALPTFLLDALRYRVVDRFARQNTVLFFAYIAAFAFAYIGARFVNDDFLAPYVRQHPQAAAAIEQVVQTNVAPIVTAAGR</sequence>
<gene>
    <name evidence="3" type="ORF">GCM10008942_25890</name>
</gene>
<dbReference type="PRINTS" id="PR01217">
    <property type="entry name" value="PRICHEXTENSN"/>
</dbReference>
<dbReference type="Proteomes" id="UP001499951">
    <property type="component" value="Unassembled WGS sequence"/>
</dbReference>
<name>A0ABP3PUC5_9PROT</name>
<protein>
    <recommendedName>
        <fullName evidence="5">Transglycosylase SLT domain-containing protein</fullName>
    </recommendedName>
</protein>
<feature type="transmembrane region" description="Helical" evidence="2">
    <location>
        <begin position="405"/>
        <end position="429"/>
    </location>
</feature>
<feature type="transmembrane region" description="Helical" evidence="2">
    <location>
        <begin position="475"/>
        <end position="495"/>
    </location>
</feature>
<keyword evidence="2" id="KW-0812">Transmembrane</keyword>
<keyword evidence="4" id="KW-1185">Reference proteome</keyword>
<feature type="compositionally biased region" description="Low complexity" evidence="1">
    <location>
        <begin position="293"/>
        <end position="328"/>
    </location>
</feature>
<evidence type="ECO:0000313" key="3">
    <source>
        <dbReference type="EMBL" id="GAA0575893.1"/>
    </source>
</evidence>
<evidence type="ECO:0000256" key="1">
    <source>
        <dbReference type="SAM" id="MobiDB-lite"/>
    </source>
</evidence>
<evidence type="ECO:0008006" key="5">
    <source>
        <dbReference type="Google" id="ProtNLM"/>
    </source>
</evidence>
<feature type="transmembrane region" description="Helical" evidence="2">
    <location>
        <begin position="540"/>
        <end position="558"/>
    </location>
</feature>
<proteinExistence type="predicted"/>
<evidence type="ECO:0000313" key="4">
    <source>
        <dbReference type="Proteomes" id="UP001499951"/>
    </source>
</evidence>
<feature type="transmembrane region" description="Helical" evidence="2">
    <location>
        <begin position="507"/>
        <end position="528"/>
    </location>
</feature>
<evidence type="ECO:0000256" key="2">
    <source>
        <dbReference type="SAM" id="Phobius"/>
    </source>
</evidence>
<feature type="region of interest" description="Disordered" evidence="1">
    <location>
        <begin position="241"/>
        <end position="328"/>
    </location>
</feature>
<reference evidence="4" key="1">
    <citation type="journal article" date="2019" name="Int. J. Syst. Evol. Microbiol.">
        <title>The Global Catalogue of Microorganisms (GCM) 10K type strain sequencing project: providing services to taxonomists for standard genome sequencing and annotation.</title>
        <authorList>
            <consortium name="The Broad Institute Genomics Platform"/>
            <consortium name="The Broad Institute Genome Sequencing Center for Infectious Disease"/>
            <person name="Wu L."/>
            <person name="Ma J."/>
        </authorList>
    </citation>
    <scope>NUCLEOTIDE SEQUENCE [LARGE SCALE GENOMIC DNA]</scope>
    <source>
        <strain evidence="4">JCM 15089</strain>
    </source>
</reference>
<feature type="transmembrane region" description="Helical" evidence="2">
    <location>
        <begin position="342"/>
        <end position="362"/>
    </location>
</feature>
<feature type="compositionally biased region" description="Pro residues" evidence="1">
    <location>
        <begin position="257"/>
        <end position="292"/>
    </location>
</feature>
<comment type="caution">
    <text evidence="3">The sequence shown here is derived from an EMBL/GenBank/DDBJ whole genome shotgun (WGS) entry which is preliminary data.</text>
</comment>
<feature type="compositionally biased region" description="Low complexity" evidence="1">
    <location>
        <begin position="241"/>
        <end position="256"/>
    </location>
</feature>
<keyword evidence="2" id="KW-0472">Membrane</keyword>
<keyword evidence="2" id="KW-1133">Transmembrane helix</keyword>
<accession>A0ABP3PUC5</accession>
<dbReference type="RefSeq" id="WP_166936640.1">
    <property type="nucleotide sequence ID" value="NZ_BAAADD010000007.1"/>
</dbReference>
<dbReference type="EMBL" id="BAAADD010000007">
    <property type="protein sequence ID" value="GAA0575893.1"/>
    <property type="molecule type" value="Genomic_DNA"/>
</dbReference>